<reference evidence="7" key="1">
    <citation type="submission" date="2015-02" db="EMBL/GenBank/DDBJ databases">
        <title>Genome sequencing for Strongylocentrotus purpuratus.</title>
        <authorList>
            <person name="Murali S."/>
            <person name="Liu Y."/>
            <person name="Vee V."/>
            <person name="English A."/>
            <person name="Wang M."/>
            <person name="Skinner E."/>
            <person name="Han Y."/>
            <person name="Muzny D.M."/>
            <person name="Worley K.C."/>
            <person name="Gibbs R.A."/>
        </authorList>
    </citation>
    <scope>NUCLEOTIDE SEQUENCE</scope>
</reference>
<feature type="signal peptide" evidence="5">
    <location>
        <begin position="1"/>
        <end position="23"/>
    </location>
</feature>
<dbReference type="GeneID" id="105444996"/>
<dbReference type="Gene3D" id="2.10.90.10">
    <property type="entry name" value="Cystine-knot cytokines"/>
    <property type="match status" value="1"/>
</dbReference>
<dbReference type="GO" id="GO:0005576">
    <property type="term" value="C:extracellular region"/>
    <property type="evidence" value="ECO:0007669"/>
    <property type="project" value="UniProtKB-SubCell"/>
</dbReference>
<dbReference type="SUPFAM" id="SSF57501">
    <property type="entry name" value="Cystine-knot cytokines"/>
    <property type="match status" value="1"/>
</dbReference>
<name>A0A7M7NRC1_STRPU</name>
<dbReference type="KEGG" id="spu:105444996"/>
<dbReference type="PROSITE" id="PS51257">
    <property type="entry name" value="PROKAR_LIPOPROTEIN"/>
    <property type="match status" value="1"/>
</dbReference>
<comment type="subcellular location">
    <subcellularLocation>
        <location evidence="1">Secreted</location>
    </subcellularLocation>
</comment>
<dbReference type="Pfam" id="PF06083">
    <property type="entry name" value="IL17"/>
    <property type="match status" value="1"/>
</dbReference>
<evidence type="ECO:0000256" key="5">
    <source>
        <dbReference type="SAM" id="SignalP"/>
    </source>
</evidence>
<comment type="similarity">
    <text evidence="2">Belongs to the IL-17 family.</text>
</comment>
<dbReference type="FunCoup" id="A0A7M7NRC1">
    <property type="interactions" value="456"/>
</dbReference>
<dbReference type="InParanoid" id="A0A7M7NRC1"/>
<dbReference type="GO" id="GO:0005125">
    <property type="term" value="F:cytokine activity"/>
    <property type="evidence" value="ECO:0007669"/>
    <property type="project" value="InterPro"/>
</dbReference>
<dbReference type="OrthoDB" id="6038945at2759"/>
<keyword evidence="7" id="KW-1185">Reference proteome</keyword>
<evidence type="ECO:0000313" key="7">
    <source>
        <dbReference type="Proteomes" id="UP000007110"/>
    </source>
</evidence>
<evidence type="ECO:0000256" key="3">
    <source>
        <dbReference type="ARBA" id="ARBA00022525"/>
    </source>
</evidence>
<evidence type="ECO:0000256" key="4">
    <source>
        <dbReference type="ARBA" id="ARBA00022729"/>
    </source>
</evidence>
<dbReference type="Proteomes" id="UP000007110">
    <property type="component" value="Unassembled WGS sequence"/>
</dbReference>
<feature type="chain" id="PRO_5029772620" description="Interleukin 17-like protein" evidence="5">
    <location>
        <begin position="24"/>
        <end position="182"/>
    </location>
</feature>
<dbReference type="InterPro" id="IPR029034">
    <property type="entry name" value="Cystine-knot_cytokine"/>
</dbReference>
<reference evidence="6" key="2">
    <citation type="submission" date="2021-01" db="UniProtKB">
        <authorList>
            <consortium name="EnsemblMetazoa"/>
        </authorList>
    </citation>
    <scope>IDENTIFICATION</scope>
</reference>
<dbReference type="RefSeq" id="XP_030839411.1">
    <property type="nucleotide sequence ID" value="XM_030983551.1"/>
</dbReference>
<evidence type="ECO:0000256" key="2">
    <source>
        <dbReference type="ARBA" id="ARBA00007236"/>
    </source>
</evidence>
<dbReference type="EnsemblMetazoa" id="XM_030983551">
    <property type="protein sequence ID" value="XP_030839411"/>
    <property type="gene ID" value="LOC105444996"/>
</dbReference>
<protein>
    <recommendedName>
        <fullName evidence="8">Interleukin 17-like protein</fullName>
    </recommendedName>
</protein>
<accession>A0A7M7NRC1</accession>
<proteinExistence type="inferred from homology"/>
<dbReference type="AlphaFoldDB" id="A0A7M7NRC1"/>
<organism evidence="6 7">
    <name type="scientific">Strongylocentrotus purpuratus</name>
    <name type="common">Purple sea urchin</name>
    <dbReference type="NCBI Taxonomy" id="7668"/>
    <lineage>
        <taxon>Eukaryota</taxon>
        <taxon>Metazoa</taxon>
        <taxon>Echinodermata</taxon>
        <taxon>Eleutherozoa</taxon>
        <taxon>Echinozoa</taxon>
        <taxon>Echinoidea</taxon>
        <taxon>Euechinoidea</taxon>
        <taxon>Echinacea</taxon>
        <taxon>Camarodonta</taxon>
        <taxon>Echinidea</taxon>
        <taxon>Strongylocentrotidae</taxon>
        <taxon>Strongylocentrotus</taxon>
    </lineage>
</organism>
<keyword evidence="3" id="KW-0964">Secreted</keyword>
<dbReference type="InterPro" id="IPR010345">
    <property type="entry name" value="IL-17_fam"/>
</dbReference>
<evidence type="ECO:0008006" key="8">
    <source>
        <dbReference type="Google" id="ProtNLM"/>
    </source>
</evidence>
<evidence type="ECO:0000256" key="1">
    <source>
        <dbReference type="ARBA" id="ARBA00004613"/>
    </source>
</evidence>
<dbReference type="OMA" id="TIGNHFF"/>
<sequence length="182" mass="19503">MSRDLLNTKTVVLFLALIAASSCNPVPLTCIPNQSLARADLYPNKAAFAVQSFTLSPIDIGRSQTSTCSNTTFSGISSNATCPSGTAPGSTLVVNENGLCPWTYVECFDADRIPMGLQVAQCQCSGCLDPYTHTPNPNLQCTPVKRNIKVLKKTQCAGGMYKYEEQNIAVPVACACMRQRVA</sequence>
<evidence type="ECO:0000313" key="6">
    <source>
        <dbReference type="EnsemblMetazoa" id="XP_030839411"/>
    </source>
</evidence>
<keyword evidence="4 5" id="KW-0732">Signal</keyword>